<gene>
    <name evidence="4" type="ORF">Q0N40_07040</name>
</gene>
<dbReference type="Pfam" id="PF12836">
    <property type="entry name" value="HHH_3"/>
    <property type="match status" value="1"/>
</dbReference>
<organism evidence="4 5">
    <name type="scientific">Corynebacterium pseudokroppenstedtii</name>
    <dbReference type="NCBI Taxonomy" id="2804917"/>
    <lineage>
        <taxon>Bacteria</taxon>
        <taxon>Bacillati</taxon>
        <taxon>Actinomycetota</taxon>
        <taxon>Actinomycetes</taxon>
        <taxon>Mycobacteriales</taxon>
        <taxon>Corynebacteriaceae</taxon>
        <taxon>Corynebacterium</taxon>
    </lineage>
</organism>
<sequence length="352" mass="35939">MSSSGSVGMMRADVANETDVLERGPDGYIPSDFVPRSRPQDTTLSSPVHTSNRPVNSAVRDRIRMFDAERAEGDSNVALYDFSRDGHARRGIRFLQGMSPRACVGIVVLAVLAVSTVIGFALMGDDNSQRPVSKAAQVVSADAETHRGEAREKSDAESSDHGSTGASPNKKEAGAQEGSHGGHEAASQPITVAVVCNVVHPGLVSLDAQARVDDAVNAAGGLTDRGRWDGLNRAQKLVDGQQICVGEEGKEGTIIGGEPSGNAGSPPGAPPGGPGGGSAPGQGPPAKSGGGTNINTAGEAELTAIPGVGPKTASAIIAYREQNGPFRSIDQLAEVKGIGPAKLAAMRDAVTI</sequence>
<dbReference type="PANTHER" id="PTHR21180">
    <property type="entry name" value="ENDONUCLEASE/EXONUCLEASE/PHOSPHATASE FAMILY DOMAIN-CONTAINING PROTEIN 1"/>
    <property type="match status" value="1"/>
</dbReference>
<evidence type="ECO:0000256" key="1">
    <source>
        <dbReference type="SAM" id="MobiDB-lite"/>
    </source>
</evidence>
<dbReference type="SMART" id="SM00278">
    <property type="entry name" value="HhH1"/>
    <property type="match status" value="2"/>
</dbReference>
<dbReference type="InterPro" id="IPR051675">
    <property type="entry name" value="Endo/Exo/Phosphatase_dom_1"/>
</dbReference>
<feature type="region of interest" description="Disordered" evidence="1">
    <location>
        <begin position="20"/>
        <end position="54"/>
    </location>
</feature>
<feature type="compositionally biased region" description="Polar residues" evidence="1">
    <location>
        <begin position="40"/>
        <end position="54"/>
    </location>
</feature>
<dbReference type="PANTHER" id="PTHR21180:SF32">
    <property type="entry name" value="ENDONUCLEASE_EXONUCLEASE_PHOSPHATASE FAMILY DOMAIN-CONTAINING PROTEIN 1"/>
    <property type="match status" value="1"/>
</dbReference>
<evidence type="ECO:0000256" key="2">
    <source>
        <dbReference type="SAM" id="Phobius"/>
    </source>
</evidence>
<keyword evidence="2" id="KW-1133">Transmembrane helix</keyword>
<dbReference type="GO" id="GO:0006281">
    <property type="term" value="P:DNA repair"/>
    <property type="evidence" value="ECO:0007669"/>
    <property type="project" value="InterPro"/>
</dbReference>
<dbReference type="InterPro" id="IPR010994">
    <property type="entry name" value="RuvA_2-like"/>
</dbReference>
<protein>
    <submittedName>
        <fullName evidence="4">Helix-hairpin-helix domain-containing protein</fullName>
    </submittedName>
</protein>
<dbReference type="InterPro" id="IPR019554">
    <property type="entry name" value="Soluble_ligand-bd"/>
</dbReference>
<keyword evidence="2" id="KW-0812">Transmembrane</keyword>
<feature type="domain" description="Helix-hairpin-helix DNA-binding motif class 1" evidence="3">
    <location>
        <begin position="330"/>
        <end position="349"/>
    </location>
</feature>
<dbReference type="RefSeq" id="WP_204087235.1">
    <property type="nucleotide sequence ID" value="NZ_CP137757.1"/>
</dbReference>
<dbReference type="AlphaFoldDB" id="A0AAU0PYG7"/>
<feature type="region of interest" description="Disordered" evidence="1">
    <location>
        <begin position="251"/>
        <end position="296"/>
    </location>
</feature>
<keyword evidence="5" id="KW-1185">Reference proteome</keyword>
<reference evidence="4 5" key="1">
    <citation type="submission" date="2023-10" db="EMBL/GenBank/DDBJ databases">
        <title>complete genome sequence of Corynebacterium pseudokroppenstedtii P15-C1.</title>
        <authorList>
            <person name="Bruggemann H."/>
            <person name="Poehlein A."/>
        </authorList>
    </citation>
    <scope>NUCLEOTIDE SEQUENCE [LARGE SCALE GENOMIC DNA]</scope>
    <source>
        <strain evidence="4 5">P15_C1</strain>
    </source>
</reference>
<dbReference type="Gene3D" id="1.10.150.320">
    <property type="entry name" value="Photosystem II 12 kDa extrinsic protein"/>
    <property type="match status" value="1"/>
</dbReference>
<dbReference type="InterPro" id="IPR003583">
    <property type="entry name" value="Hlx-hairpin-Hlx_DNA-bd_motif"/>
</dbReference>
<accession>A0AAU0PYG7</accession>
<evidence type="ECO:0000259" key="3">
    <source>
        <dbReference type="SMART" id="SM00278"/>
    </source>
</evidence>
<feature type="domain" description="Helix-hairpin-helix DNA-binding motif class 1" evidence="3">
    <location>
        <begin position="300"/>
        <end position="319"/>
    </location>
</feature>
<feature type="compositionally biased region" description="Basic and acidic residues" evidence="1">
    <location>
        <begin position="143"/>
        <end position="160"/>
    </location>
</feature>
<dbReference type="NCBIfam" id="TIGR00426">
    <property type="entry name" value="competence protein ComEA helix-hairpin-helix repeat region"/>
    <property type="match status" value="1"/>
</dbReference>
<name>A0AAU0PYG7_9CORY</name>
<dbReference type="Proteomes" id="UP001174314">
    <property type="component" value="Chromosome"/>
</dbReference>
<dbReference type="KEGG" id="cpsk:Q0N40_07040"/>
<dbReference type="Pfam" id="PF10531">
    <property type="entry name" value="SLBB"/>
    <property type="match status" value="1"/>
</dbReference>
<feature type="transmembrane region" description="Helical" evidence="2">
    <location>
        <begin position="102"/>
        <end position="123"/>
    </location>
</feature>
<dbReference type="GO" id="GO:0003677">
    <property type="term" value="F:DNA binding"/>
    <property type="evidence" value="ECO:0007669"/>
    <property type="project" value="InterPro"/>
</dbReference>
<dbReference type="SUPFAM" id="SSF47781">
    <property type="entry name" value="RuvA domain 2-like"/>
    <property type="match status" value="1"/>
</dbReference>
<dbReference type="InterPro" id="IPR004509">
    <property type="entry name" value="Competence_ComEA_HhH"/>
</dbReference>
<dbReference type="GO" id="GO:0015627">
    <property type="term" value="C:type II protein secretion system complex"/>
    <property type="evidence" value="ECO:0007669"/>
    <property type="project" value="TreeGrafter"/>
</dbReference>
<feature type="region of interest" description="Disordered" evidence="1">
    <location>
        <begin position="126"/>
        <end position="186"/>
    </location>
</feature>
<evidence type="ECO:0000313" key="5">
    <source>
        <dbReference type="Proteomes" id="UP001174314"/>
    </source>
</evidence>
<dbReference type="EMBL" id="CP137757">
    <property type="protein sequence ID" value="WPF24306.1"/>
    <property type="molecule type" value="Genomic_DNA"/>
</dbReference>
<keyword evidence="2" id="KW-0472">Membrane</keyword>
<proteinExistence type="predicted"/>
<evidence type="ECO:0000313" key="4">
    <source>
        <dbReference type="EMBL" id="WPF24306.1"/>
    </source>
</evidence>
<dbReference type="GO" id="GO:0015628">
    <property type="term" value="P:protein secretion by the type II secretion system"/>
    <property type="evidence" value="ECO:0007669"/>
    <property type="project" value="TreeGrafter"/>
</dbReference>